<keyword evidence="1" id="KW-0472">Membrane</keyword>
<dbReference type="Proteomes" id="UP000784294">
    <property type="component" value="Unassembled WGS sequence"/>
</dbReference>
<proteinExistence type="predicted"/>
<sequence length="68" mass="6833">MAALYTIDAGAGGVFGTSRSGAALSNTVILVVIVLLSTLLAASLIGAIVWARSKTHSSARLPDGQYTG</sequence>
<protein>
    <submittedName>
        <fullName evidence="2">Uncharacterized protein</fullName>
    </submittedName>
</protein>
<dbReference type="EMBL" id="CAAALY010086923">
    <property type="protein sequence ID" value="VEL27389.1"/>
    <property type="molecule type" value="Genomic_DNA"/>
</dbReference>
<evidence type="ECO:0000313" key="2">
    <source>
        <dbReference type="EMBL" id="VEL27389.1"/>
    </source>
</evidence>
<evidence type="ECO:0000313" key="3">
    <source>
        <dbReference type="Proteomes" id="UP000784294"/>
    </source>
</evidence>
<comment type="caution">
    <text evidence="2">The sequence shown here is derived from an EMBL/GenBank/DDBJ whole genome shotgun (WGS) entry which is preliminary data.</text>
</comment>
<gene>
    <name evidence="2" type="ORF">PXEA_LOCUS20829</name>
</gene>
<organism evidence="2 3">
    <name type="scientific">Protopolystoma xenopodis</name>
    <dbReference type="NCBI Taxonomy" id="117903"/>
    <lineage>
        <taxon>Eukaryota</taxon>
        <taxon>Metazoa</taxon>
        <taxon>Spiralia</taxon>
        <taxon>Lophotrochozoa</taxon>
        <taxon>Platyhelminthes</taxon>
        <taxon>Monogenea</taxon>
        <taxon>Polyopisthocotylea</taxon>
        <taxon>Polystomatidea</taxon>
        <taxon>Polystomatidae</taxon>
        <taxon>Protopolystoma</taxon>
    </lineage>
</organism>
<name>A0A3S5CJW5_9PLAT</name>
<keyword evidence="1" id="KW-1133">Transmembrane helix</keyword>
<feature type="transmembrane region" description="Helical" evidence="1">
    <location>
        <begin position="28"/>
        <end position="51"/>
    </location>
</feature>
<keyword evidence="1" id="KW-0812">Transmembrane</keyword>
<evidence type="ECO:0000256" key="1">
    <source>
        <dbReference type="SAM" id="Phobius"/>
    </source>
</evidence>
<reference evidence="2" key="1">
    <citation type="submission" date="2018-11" db="EMBL/GenBank/DDBJ databases">
        <authorList>
            <consortium name="Pathogen Informatics"/>
        </authorList>
    </citation>
    <scope>NUCLEOTIDE SEQUENCE</scope>
</reference>
<dbReference type="AlphaFoldDB" id="A0A3S5CJW5"/>
<accession>A0A3S5CJW5</accession>
<keyword evidence="3" id="KW-1185">Reference proteome</keyword>